<dbReference type="OMA" id="FFGMKKD"/>
<evidence type="ECO:0000256" key="4">
    <source>
        <dbReference type="ARBA" id="ARBA00012723"/>
    </source>
</evidence>
<dbReference type="InParanoid" id="A0A0D2X5K2"/>
<protein>
    <recommendedName>
        <fullName evidence="4 13">Protein disulfide-isomerase</fullName>
        <ecNumber evidence="4 13">5.3.4.1</ecNumber>
    </recommendedName>
</protein>
<dbReference type="NCBIfam" id="TIGR01130">
    <property type="entry name" value="ER_PDI_fam"/>
    <property type="match status" value="1"/>
</dbReference>
<evidence type="ECO:0000256" key="5">
    <source>
        <dbReference type="ARBA" id="ARBA00022729"/>
    </source>
</evidence>
<keyword evidence="6" id="KW-0677">Repeat</keyword>
<evidence type="ECO:0000256" key="14">
    <source>
        <dbReference type="SAM" id="MobiDB-lite"/>
    </source>
</evidence>
<dbReference type="GO" id="GO:0034976">
    <property type="term" value="P:response to endoplasmic reticulum stress"/>
    <property type="evidence" value="ECO:0007669"/>
    <property type="project" value="TreeGrafter"/>
</dbReference>
<evidence type="ECO:0000259" key="15">
    <source>
        <dbReference type="Pfam" id="PF00085"/>
    </source>
</evidence>
<dbReference type="GO" id="GO:0003756">
    <property type="term" value="F:protein disulfide isomerase activity"/>
    <property type="evidence" value="ECO:0007669"/>
    <property type="project" value="UniProtKB-EC"/>
</dbReference>
<keyword evidence="10 11" id="KW-0676">Redox-active center</keyword>
<keyword evidence="5 13" id="KW-0732">Signal</keyword>
<dbReference type="Proteomes" id="UP000008743">
    <property type="component" value="Unassembled WGS sequence"/>
</dbReference>
<evidence type="ECO:0000256" key="13">
    <source>
        <dbReference type="RuleBase" id="RU361130"/>
    </source>
</evidence>
<dbReference type="CDD" id="cd02961">
    <property type="entry name" value="PDI_a_family"/>
    <property type="match status" value="1"/>
</dbReference>
<evidence type="ECO:0000256" key="3">
    <source>
        <dbReference type="ARBA" id="ARBA00006347"/>
    </source>
</evidence>
<dbReference type="PRINTS" id="PR00421">
    <property type="entry name" value="THIOREDOXIN"/>
</dbReference>
<dbReference type="FunFam" id="3.40.30.10:FF:000042">
    <property type="entry name" value="protein disulfide-isomerase A2"/>
    <property type="match status" value="1"/>
</dbReference>
<keyword evidence="8 11" id="KW-1015">Disulfide bond</keyword>
<dbReference type="InterPro" id="IPR005792">
    <property type="entry name" value="Prot_disulphide_isomerase"/>
</dbReference>
<evidence type="ECO:0000256" key="1">
    <source>
        <dbReference type="ARBA" id="ARBA00001182"/>
    </source>
</evidence>
<dbReference type="RefSeq" id="XP_004342620.1">
    <property type="nucleotide sequence ID" value="XM_004342571.2"/>
</dbReference>
<accession>A0A0D2X5K2</accession>
<feature type="domain" description="Thioredoxin" evidence="15">
    <location>
        <begin position="370"/>
        <end position="471"/>
    </location>
</feature>
<dbReference type="PANTHER" id="PTHR18929">
    <property type="entry name" value="PROTEIN DISULFIDE ISOMERASE"/>
    <property type="match status" value="1"/>
</dbReference>
<comment type="catalytic activity">
    <reaction evidence="1 13">
        <text>Catalyzes the rearrangement of -S-S- bonds in proteins.</text>
        <dbReference type="EC" id="5.3.4.1"/>
    </reaction>
</comment>
<dbReference type="InterPro" id="IPR005788">
    <property type="entry name" value="PDI_thioredoxin-like_dom"/>
</dbReference>
<dbReference type="Pfam" id="PF13848">
    <property type="entry name" value="Thioredoxin_6"/>
    <property type="match status" value="1"/>
</dbReference>
<evidence type="ECO:0000256" key="12">
    <source>
        <dbReference type="RuleBase" id="RU004208"/>
    </source>
</evidence>
<feature type="signal peptide" evidence="13">
    <location>
        <begin position="1"/>
        <end position="20"/>
    </location>
</feature>
<evidence type="ECO:0000256" key="7">
    <source>
        <dbReference type="ARBA" id="ARBA00022824"/>
    </source>
</evidence>
<evidence type="ECO:0000313" key="17">
    <source>
        <dbReference type="Proteomes" id="UP000008743"/>
    </source>
</evidence>
<feature type="disulfide bond" description="Redox-active" evidence="11">
    <location>
        <begin position="55"/>
        <end position="58"/>
    </location>
</feature>
<dbReference type="GO" id="GO:0005788">
    <property type="term" value="C:endoplasmic reticulum lumen"/>
    <property type="evidence" value="ECO:0007669"/>
    <property type="project" value="UniProtKB-SubCell"/>
</dbReference>
<keyword evidence="17" id="KW-1185">Reference proteome</keyword>
<feature type="compositionally biased region" description="Basic and acidic residues" evidence="14">
    <location>
        <begin position="484"/>
        <end position="500"/>
    </location>
</feature>
<keyword evidence="7" id="KW-0256">Endoplasmic reticulum</keyword>
<evidence type="ECO:0000256" key="11">
    <source>
        <dbReference type="PIRSR" id="PIRSR605792-51"/>
    </source>
</evidence>
<dbReference type="PhylomeDB" id="A0A0D2X5K2"/>
<evidence type="ECO:0000256" key="9">
    <source>
        <dbReference type="ARBA" id="ARBA00023235"/>
    </source>
</evidence>
<keyword evidence="9 13" id="KW-0413">Isomerase</keyword>
<dbReference type="AlphaFoldDB" id="A0A0D2X5K2"/>
<dbReference type="EMBL" id="KE346376">
    <property type="protein sequence ID" value="KJE97954.1"/>
    <property type="molecule type" value="Genomic_DNA"/>
</dbReference>
<dbReference type="OrthoDB" id="72053at2759"/>
<dbReference type="PROSITE" id="PS00194">
    <property type="entry name" value="THIOREDOXIN_1"/>
    <property type="match status" value="2"/>
</dbReference>
<dbReference type="InterPro" id="IPR017937">
    <property type="entry name" value="Thioredoxin_CS"/>
</dbReference>
<dbReference type="EC" id="5.3.4.1" evidence="4 13"/>
<dbReference type="InterPro" id="IPR036249">
    <property type="entry name" value="Thioredoxin-like_sf"/>
</dbReference>
<dbReference type="eggNOG" id="KOG0190">
    <property type="taxonomic scope" value="Eukaryota"/>
</dbReference>
<evidence type="ECO:0000256" key="8">
    <source>
        <dbReference type="ARBA" id="ARBA00023157"/>
    </source>
</evidence>
<reference evidence="17" key="1">
    <citation type="submission" date="2011-02" db="EMBL/GenBank/DDBJ databases">
        <title>The Genome Sequence of Capsaspora owczarzaki ATCC 30864.</title>
        <authorList>
            <person name="Russ C."/>
            <person name="Cuomo C."/>
            <person name="Burger G."/>
            <person name="Gray M.W."/>
            <person name="Holland P.W.H."/>
            <person name="King N."/>
            <person name="Lang F.B.F."/>
            <person name="Roger A.J."/>
            <person name="Ruiz-Trillo I."/>
            <person name="Young S.K."/>
            <person name="Zeng Q."/>
            <person name="Gargeya S."/>
            <person name="Alvarado L."/>
            <person name="Berlin A."/>
            <person name="Chapman S.B."/>
            <person name="Chen Z."/>
            <person name="Freedman E."/>
            <person name="Gellesch M."/>
            <person name="Goldberg J."/>
            <person name="Griggs A."/>
            <person name="Gujja S."/>
            <person name="Heilman E."/>
            <person name="Heiman D."/>
            <person name="Howarth C."/>
            <person name="Mehta T."/>
            <person name="Neiman D."/>
            <person name="Pearson M."/>
            <person name="Roberts A."/>
            <person name="Saif S."/>
            <person name="Shea T."/>
            <person name="Shenoy N."/>
            <person name="Sisk P."/>
            <person name="Stolte C."/>
            <person name="Sykes S."/>
            <person name="White J."/>
            <person name="Yandava C."/>
            <person name="Haas B."/>
            <person name="Nusbaum C."/>
            <person name="Birren B."/>
        </authorList>
    </citation>
    <scope>NUCLEOTIDE SEQUENCE</scope>
    <source>
        <strain evidence="17">ATCC 30864</strain>
    </source>
</reference>
<organism evidence="16 17">
    <name type="scientific">Capsaspora owczarzaki (strain ATCC 30864)</name>
    <dbReference type="NCBI Taxonomy" id="595528"/>
    <lineage>
        <taxon>Eukaryota</taxon>
        <taxon>Filasterea</taxon>
        <taxon>Capsaspora</taxon>
    </lineage>
</organism>
<dbReference type="InterPro" id="IPR013766">
    <property type="entry name" value="Thioredoxin_domain"/>
</dbReference>
<feature type="region of interest" description="Disordered" evidence="14">
    <location>
        <begin position="481"/>
        <end position="500"/>
    </location>
</feature>
<comment type="similarity">
    <text evidence="3 12">Belongs to the protein disulfide isomerase family.</text>
</comment>
<dbReference type="CDD" id="cd02982">
    <property type="entry name" value="PDI_b'_family"/>
    <property type="match status" value="1"/>
</dbReference>
<evidence type="ECO:0000256" key="6">
    <source>
        <dbReference type="ARBA" id="ARBA00022737"/>
    </source>
</evidence>
<evidence type="ECO:0000256" key="10">
    <source>
        <dbReference type="ARBA" id="ARBA00023284"/>
    </source>
</evidence>
<feature type="chain" id="PRO_5005113525" description="Protein disulfide-isomerase" evidence="13">
    <location>
        <begin position="21"/>
        <end position="500"/>
    </location>
</feature>
<dbReference type="GO" id="GO:0006457">
    <property type="term" value="P:protein folding"/>
    <property type="evidence" value="ECO:0007669"/>
    <property type="project" value="TreeGrafter"/>
</dbReference>
<dbReference type="Gene3D" id="3.40.30.10">
    <property type="entry name" value="Glutaredoxin"/>
    <property type="match status" value="4"/>
</dbReference>
<dbReference type="NCBIfam" id="TIGR01126">
    <property type="entry name" value="pdi_dom"/>
    <property type="match status" value="1"/>
</dbReference>
<sequence length="500" mass="55005">MNRFFAIAFVLAFFVAGIRGADVDEKDVIVLTDDTFNSVIAENQFILVEFYAPWCGHCKSLVPHYAEAATRLKSAGSPVALAKLDATVHSASASKFEVRGYPTLKFFKNGNPMDYTGGRTANDIFNWVQKKTGPTIATLTAVDEVEAFVAANDLAVVGFFKGDNNAAIAQLSTVADAMDDAKFAVVNVDDSSIQGKFAITEESVVLFRKFPEEPERVVFDGPFASLQIQGFIKANSLPLAVEFTDQSAPKIFGGDIKTHVLIFLNGLTSEESKTTLSGFRQAAAEFKGRALFVIVDFEKPTSARIADYFGVKSTPDIRLIKLGEEVEKYRMEPLNLEAESFISFATSYFEGKLSRYLMSEEPQPYSGTGVRVLTGRDHDELVHDETKNVFVEYYAPWCGHCKKLVPIWDKLAAAFDNVDNVVIAKMDSTANEVASVHVQGFPTLKFYPAGAGRRVVDYSGGREYDELHKYVVANSVDASLGETGDAHDHDHHGHSHDHEL</sequence>
<dbReference type="PANTHER" id="PTHR18929:SF240">
    <property type="entry name" value="PROTEIN DISULFIDE-ISOMERASE"/>
    <property type="match status" value="1"/>
</dbReference>
<dbReference type="CDD" id="cd02981">
    <property type="entry name" value="PDI_b_family"/>
    <property type="match status" value="1"/>
</dbReference>
<dbReference type="FunFam" id="3.40.30.10:FF:000023">
    <property type="entry name" value="Protein disulfide-isomerase"/>
    <property type="match status" value="1"/>
</dbReference>
<evidence type="ECO:0000313" key="16">
    <source>
        <dbReference type="EMBL" id="KJE97954.1"/>
    </source>
</evidence>
<comment type="subcellular location">
    <subcellularLocation>
        <location evidence="2">Endoplasmic reticulum lumen</location>
    </subcellularLocation>
</comment>
<dbReference type="SUPFAM" id="SSF52833">
    <property type="entry name" value="Thioredoxin-like"/>
    <property type="match status" value="4"/>
</dbReference>
<proteinExistence type="inferred from homology"/>
<feature type="disulfide bond" description="Redox-active" evidence="11">
    <location>
        <begin position="398"/>
        <end position="401"/>
    </location>
</feature>
<feature type="domain" description="Thioredoxin" evidence="15">
    <location>
        <begin position="28"/>
        <end position="130"/>
    </location>
</feature>
<evidence type="ECO:0000256" key="2">
    <source>
        <dbReference type="ARBA" id="ARBA00004319"/>
    </source>
</evidence>
<gene>
    <name evidence="16" type="ORF">CAOG_008019</name>
</gene>
<dbReference type="CDD" id="cd02995">
    <property type="entry name" value="PDI_a_PDI_a'_C"/>
    <property type="match status" value="1"/>
</dbReference>
<name>A0A0D2X5K2_CAPO3</name>
<dbReference type="STRING" id="595528.A0A0D2X5K2"/>
<dbReference type="FunFam" id="3.40.30.10:FF:000027">
    <property type="entry name" value="protein disulfide-isomerase A2"/>
    <property type="match status" value="1"/>
</dbReference>
<dbReference type="Pfam" id="PF00085">
    <property type="entry name" value="Thioredoxin"/>
    <property type="match status" value="2"/>
</dbReference>